<reference evidence="2" key="2">
    <citation type="submission" date="2020-09" db="EMBL/GenBank/DDBJ databases">
        <authorList>
            <person name="Sun Q."/>
            <person name="Kim S."/>
        </authorList>
    </citation>
    <scope>NUCLEOTIDE SEQUENCE</scope>
    <source>
        <strain evidence="2">KCTC 22164</strain>
    </source>
</reference>
<sequence>MMIKTLFLTLTLSLTGAAFATEHPVTDAKQQSVQKKLRQGNAATSVMTLSERRPSQVQDVEVNTLAHRALPNTQH</sequence>
<accession>A0A918MZL1</accession>
<dbReference type="EMBL" id="BMXP01000006">
    <property type="protein sequence ID" value="GGW89578.1"/>
    <property type="molecule type" value="Genomic_DNA"/>
</dbReference>
<feature type="chain" id="PRO_5038127799" description="DUF4148 domain-containing protein" evidence="1">
    <location>
        <begin position="21"/>
        <end position="75"/>
    </location>
</feature>
<evidence type="ECO:0000313" key="3">
    <source>
        <dbReference type="Proteomes" id="UP000631300"/>
    </source>
</evidence>
<organism evidence="2 3">
    <name type="scientific">Alteromonas halophila</name>
    <dbReference type="NCBI Taxonomy" id="516698"/>
    <lineage>
        <taxon>Bacteria</taxon>
        <taxon>Pseudomonadati</taxon>
        <taxon>Pseudomonadota</taxon>
        <taxon>Gammaproteobacteria</taxon>
        <taxon>Alteromonadales</taxon>
        <taxon>Alteromonadaceae</taxon>
        <taxon>Alteromonas/Salinimonas group</taxon>
        <taxon>Alteromonas</taxon>
    </lineage>
</organism>
<keyword evidence="3" id="KW-1185">Reference proteome</keyword>
<name>A0A918MZL1_9ALTE</name>
<protein>
    <recommendedName>
        <fullName evidence="4">DUF4148 domain-containing protein</fullName>
    </recommendedName>
</protein>
<comment type="caution">
    <text evidence="2">The sequence shown here is derived from an EMBL/GenBank/DDBJ whole genome shotgun (WGS) entry which is preliminary data.</text>
</comment>
<gene>
    <name evidence="2" type="ORF">GCM10007391_24830</name>
</gene>
<evidence type="ECO:0008006" key="4">
    <source>
        <dbReference type="Google" id="ProtNLM"/>
    </source>
</evidence>
<proteinExistence type="predicted"/>
<dbReference type="Proteomes" id="UP000631300">
    <property type="component" value="Unassembled WGS sequence"/>
</dbReference>
<dbReference type="RefSeq" id="WP_189406840.1">
    <property type="nucleotide sequence ID" value="NZ_BMXP01000006.1"/>
</dbReference>
<keyword evidence="1" id="KW-0732">Signal</keyword>
<evidence type="ECO:0000313" key="2">
    <source>
        <dbReference type="EMBL" id="GGW89578.1"/>
    </source>
</evidence>
<evidence type="ECO:0000256" key="1">
    <source>
        <dbReference type="SAM" id="SignalP"/>
    </source>
</evidence>
<dbReference type="AlphaFoldDB" id="A0A918MZL1"/>
<feature type="signal peptide" evidence="1">
    <location>
        <begin position="1"/>
        <end position="20"/>
    </location>
</feature>
<reference evidence="2" key="1">
    <citation type="journal article" date="2014" name="Int. J. Syst. Evol. Microbiol.">
        <title>Complete genome sequence of Corynebacterium casei LMG S-19264T (=DSM 44701T), isolated from a smear-ripened cheese.</title>
        <authorList>
            <consortium name="US DOE Joint Genome Institute (JGI-PGF)"/>
            <person name="Walter F."/>
            <person name="Albersmeier A."/>
            <person name="Kalinowski J."/>
            <person name="Ruckert C."/>
        </authorList>
    </citation>
    <scope>NUCLEOTIDE SEQUENCE</scope>
    <source>
        <strain evidence="2">KCTC 22164</strain>
    </source>
</reference>